<gene>
    <name evidence="1" type="ORF">Fmac_015464</name>
</gene>
<proteinExistence type="predicted"/>
<evidence type="ECO:0000313" key="1">
    <source>
        <dbReference type="EMBL" id="KAL2334251.1"/>
    </source>
</evidence>
<comment type="caution">
    <text evidence="1">The sequence shown here is derived from an EMBL/GenBank/DDBJ whole genome shotgun (WGS) entry which is preliminary data.</text>
</comment>
<keyword evidence="2" id="KW-1185">Reference proteome</keyword>
<sequence length="123" mass="14498">MVETRYGKLCFLSTNLFLINLRQDKVKHHIAKKAKNKKKNINLSSYYMELCICHSNSKQVLTSVRASREMQKVTLWFKKIERHVSHEFKTMRNKSKTSIEMVFSSLSKLADKIQLLFKGFPDK</sequence>
<reference evidence="1 2" key="1">
    <citation type="submission" date="2024-08" db="EMBL/GenBank/DDBJ databases">
        <title>Insights into the chromosomal genome structure of Flemingia macrophylla.</title>
        <authorList>
            <person name="Ding Y."/>
            <person name="Zhao Y."/>
            <person name="Bi W."/>
            <person name="Wu M."/>
            <person name="Zhao G."/>
            <person name="Gong Y."/>
            <person name="Li W."/>
            <person name="Zhang P."/>
        </authorList>
    </citation>
    <scope>NUCLEOTIDE SEQUENCE [LARGE SCALE GENOMIC DNA]</scope>
    <source>
        <strain evidence="1">DYQJB</strain>
        <tissue evidence="1">Leaf</tissue>
    </source>
</reference>
<dbReference type="Proteomes" id="UP001603857">
    <property type="component" value="Unassembled WGS sequence"/>
</dbReference>
<dbReference type="AlphaFoldDB" id="A0ABD1MEP1"/>
<evidence type="ECO:0000313" key="2">
    <source>
        <dbReference type="Proteomes" id="UP001603857"/>
    </source>
</evidence>
<dbReference type="EMBL" id="JBGMDY010000005">
    <property type="protein sequence ID" value="KAL2334251.1"/>
    <property type="molecule type" value="Genomic_DNA"/>
</dbReference>
<name>A0ABD1MEP1_9FABA</name>
<organism evidence="1 2">
    <name type="scientific">Flemingia macrophylla</name>
    <dbReference type="NCBI Taxonomy" id="520843"/>
    <lineage>
        <taxon>Eukaryota</taxon>
        <taxon>Viridiplantae</taxon>
        <taxon>Streptophyta</taxon>
        <taxon>Embryophyta</taxon>
        <taxon>Tracheophyta</taxon>
        <taxon>Spermatophyta</taxon>
        <taxon>Magnoliopsida</taxon>
        <taxon>eudicotyledons</taxon>
        <taxon>Gunneridae</taxon>
        <taxon>Pentapetalae</taxon>
        <taxon>rosids</taxon>
        <taxon>fabids</taxon>
        <taxon>Fabales</taxon>
        <taxon>Fabaceae</taxon>
        <taxon>Papilionoideae</taxon>
        <taxon>50 kb inversion clade</taxon>
        <taxon>NPAAA clade</taxon>
        <taxon>indigoferoid/millettioid clade</taxon>
        <taxon>Phaseoleae</taxon>
        <taxon>Flemingia</taxon>
    </lineage>
</organism>
<accession>A0ABD1MEP1</accession>
<protein>
    <submittedName>
        <fullName evidence="1">Uncharacterized protein</fullName>
    </submittedName>
</protein>